<feature type="non-terminal residue" evidence="1">
    <location>
        <position position="1"/>
    </location>
</feature>
<evidence type="ECO:0000313" key="1">
    <source>
        <dbReference type="EMBL" id="GAJ07817.1"/>
    </source>
</evidence>
<comment type="caution">
    <text evidence="1">The sequence shown here is derived from an EMBL/GenBank/DDBJ whole genome shotgun (WGS) entry which is preliminary data.</text>
</comment>
<sequence length="56" mass="6826">EYEPYQKIADAAMETRGYEKNINWLTMKYEGAQHHEDDWHARFHIPMEFLLKCSDH</sequence>
<accession>X1UW38</accession>
<dbReference type="EMBL" id="BARW01030611">
    <property type="protein sequence ID" value="GAJ07817.1"/>
    <property type="molecule type" value="Genomic_DNA"/>
</dbReference>
<protein>
    <submittedName>
        <fullName evidence="1">Uncharacterized protein</fullName>
    </submittedName>
</protein>
<name>X1UW38_9ZZZZ</name>
<gene>
    <name evidence="1" type="ORF">S12H4_48898</name>
</gene>
<dbReference type="AlphaFoldDB" id="X1UW38"/>
<organism evidence="1">
    <name type="scientific">marine sediment metagenome</name>
    <dbReference type="NCBI Taxonomy" id="412755"/>
    <lineage>
        <taxon>unclassified sequences</taxon>
        <taxon>metagenomes</taxon>
        <taxon>ecological metagenomes</taxon>
    </lineage>
</organism>
<reference evidence="1" key="1">
    <citation type="journal article" date="2014" name="Front. Microbiol.">
        <title>High frequency of phylogenetically diverse reductive dehalogenase-homologous genes in deep subseafloor sedimentary metagenomes.</title>
        <authorList>
            <person name="Kawai M."/>
            <person name="Futagami T."/>
            <person name="Toyoda A."/>
            <person name="Takaki Y."/>
            <person name="Nishi S."/>
            <person name="Hori S."/>
            <person name="Arai W."/>
            <person name="Tsubouchi T."/>
            <person name="Morono Y."/>
            <person name="Uchiyama I."/>
            <person name="Ito T."/>
            <person name="Fujiyama A."/>
            <person name="Inagaki F."/>
            <person name="Takami H."/>
        </authorList>
    </citation>
    <scope>NUCLEOTIDE SEQUENCE</scope>
    <source>
        <strain evidence="1">Expedition CK06-06</strain>
    </source>
</reference>
<proteinExistence type="predicted"/>